<dbReference type="InterPro" id="IPR027417">
    <property type="entry name" value="P-loop_NTPase"/>
</dbReference>
<dbReference type="EMBL" id="CAJNNV010001737">
    <property type="protein sequence ID" value="CAE8585704.1"/>
    <property type="molecule type" value="Genomic_DNA"/>
</dbReference>
<sequence length="1761" mass="197161">MVDGLRWATNVSLQSESPSLVAGVDQTGSIMPASAAAAETGAHSVQNLPDPKSPELDADASSDLAQDDGNQSKRRRLEEEETPEAAAVADATLEAPQDAGALPGPGCGSSAEEQRQCLPPMVNVFEAGGSISDVSDDEDDKEWMMLAAQPKQWLDLELLGQLVRAAEPALHQVAGRNVVILVGNTGTGKSTFIHHLAGRALKQRCYNLSSGAARLVYEALGPLEHFRIGHEQASETKHIMHYVRDGSDVVYLDSPGNKDTSGPEVDIATSVSYQKVAERCGKLRFVVLLSCASFLDNKGGTIREVAQLVSSIVHDFAKHKTAFTFLFTHVHVLQSLGSHSTSTECGPETLISAKNDIRALLTATLRGTDKKFQDSREIMRWMIKCIDNKYPFLEIFHPEWSERQVLMDCIEMFTLDDRGPLALGIHPENQPAKVVRCSITPACESKMRIDLRQRIDALSVALEQEFLGELLDNFWVTMTNLHQHIQLDCVAEAWQQSLHMMEAKRMLLMEEAYELIQKGTSDEGDFSVSLAERACYCISALRVCTPPEAHADKLDEETLMVKDCFKSLESLLQRISVELLKDDATLPSLAKVHDWLLKLQCWAAADASRFMSLYMEGKGIVSTYVARVMSAAQKCDGMSAVHISIAAHLQQFCLNRSLLEQLGMEAQSIEAAFEPLVLQLKRQVEDAVRAGSQVLSHFPGASAAPAVYLEALMAALDQHATLLPEIAAIVRAAWTSLLTLAKDSLRDFSFQIRDALSGESPGPKLQALLGNMASLLGGLTHQQQTVGGCKAIYEDTLAAVVHEVRNRCSRLDELYLEMAEAQPAFPKKQALLLCAVQKCEWLDSHLAPETRFVAATVDDLRTKYLAYFEGICKEVVASLAQYLSTATCESAAETGKLQASWAEALELAKLSDAYPSFQLIQDRLDSETTGMLTTWRDETCPESAPLSATTLGEFQALPADKLNRLLSVHSCLQFMDPATTTLTPVVDKVWGCLDSSLRMVQDLMLQPREYKLKLLALTALRAWEEKGFNFLLRKMPLLAELCERTREDVSQQSSRIRTFIHESATGEAAAAALHEFEAARELDAFIGHLASRDFESLTELIELKRQNVVQEFQECIAAFDFRGMRKCLVPAHPQDPAEKLRCQHRLRPIARSVEARISAAKKHDLSSPVLAENILALERVADELGDLLKEGMSYDISEEVKKLKISMVQHFQGLLRQLESEVEAINYQAMLAKRAQVIQCRKASESLLDGSVLASAAQIESKVDASLERVKKLAASFVDSLNKPAEQRKSTSDLLLALRKLRGAAGDLQLAGFYKELIHGLQSQLAEFHQHFQRQVQTDRLLCSAGIEVYVYLKREWDMGLQEHLENIGFDIAEELGALREKQQVYNEELKDHLVTEEKLRGYWQPLMRDLKRERSIIWGHTLDYRRMQRLIEDQLRLRGQDVSASLQRRNLEFVGSHFAVQKRIVQFLGERLDSSTIRESVSSLEGQILREFNMCISHLVDAFNRERMKDIELCFPRYRSFITHLGRLLPDIIDLAQAFHKTMAGCIEKVTERLKKQQFDFNFAGAAETIRLLQELGKLLTSEFAAYRKDLRELKHEDVSLQTIVRLQNEHFGGQALAELGVHFAELELDPGATSEDVKRAWKRKSLEKHPDKQRGRGLWGSDQCCQQQQRVQDAYDTLRESSKLTLYKPQLSGLFIAGLQSLPRELRYAVRELLKEQSFERVKKLLMSLGDFDLLADMAKPRLDTLSTRRDIHQLNTLF</sequence>
<dbReference type="SUPFAM" id="SSF52540">
    <property type="entry name" value="P-loop containing nucleoside triphosphate hydrolases"/>
    <property type="match status" value="1"/>
</dbReference>
<name>A0A813DDQ6_POLGL</name>
<proteinExistence type="predicted"/>
<evidence type="ECO:0000259" key="2">
    <source>
        <dbReference type="PROSITE" id="PS50076"/>
    </source>
</evidence>
<feature type="region of interest" description="Disordered" evidence="1">
    <location>
        <begin position="34"/>
        <end position="86"/>
    </location>
</feature>
<gene>
    <name evidence="3" type="ORF">PGLA1383_LOCUS4608</name>
</gene>
<organism evidence="3 4">
    <name type="scientific">Polarella glacialis</name>
    <name type="common">Dinoflagellate</name>
    <dbReference type="NCBI Taxonomy" id="89957"/>
    <lineage>
        <taxon>Eukaryota</taxon>
        <taxon>Sar</taxon>
        <taxon>Alveolata</taxon>
        <taxon>Dinophyceae</taxon>
        <taxon>Suessiales</taxon>
        <taxon>Suessiaceae</taxon>
        <taxon>Polarella</taxon>
    </lineage>
</organism>
<dbReference type="Gene3D" id="1.10.287.110">
    <property type="entry name" value="DnaJ domain"/>
    <property type="match status" value="1"/>
</dbReference>
<dbReference type="CDD" id="cd06257">
    <property type="entry name" value="DnaJ"/>
    <property type="match status" value="1"/>
</dbReference>
<dbReference type="PROSITE" id="PS50076">
    <property type="entry name" value="DNAJ_2"/>
    <property type="match status" value="1"/>
</dbReference>
<dbReference type="InterPro" id="IPR001623">
    <property type="entry name" value="DnaJ_domain"/>
</dbReference>
<dbReference type="Proteomes" id="UP000654075">
    <property type="component" value="Unassembled WGS sequence"/>
</dbReference>
<evidence type="ECO:0000313" key="4">
    <source>
        <dbReference type="Proteomes" id="UP000654075"/>
    </source>
</evidence>
<dbReference type="Gene3D" id="3.40.50.300">
    <property type="entry name" value="P-loop containing nucleotide triphosphate hydrolases"/>
    <property type="match status" value="1"/>
</dbReference>
<dbReference type="InterPro" id="IPR036869">
    <property type="entry name" value="J_dom_sf"/>
</dbReference>
<dbReference type="SUPFAM" id="SSF46565">
    <property type="entry name" value="Chaperone J-domain"/>
    <property type="match status" value="1"/>
</dbReference>
<protein>
    <recommendedName>
        <fullName evidence="2">J domain-containing protein</fullName>
    </recommendedName>
</protein>
<comment type="caution">
    <text evidence="3">The sequence shown here is derived from an EMBL/GenBank/DDBJ whole genome shotgun (WGS) entry which is preliminary data.</text>
</comment>
<dbReference type="OrthoDB" id="2386367at2759"/>
<evidence type="ECO:0000256" key="1">
    <source>
        <dbReference type="SAM" id="MobiDB-lite"/>
    </source>
</evidence>
<dbReference type="SMART" id="SM00271">
    <property type="entry name" value="DnaJ"/>
    <property type="match status" value="1"/>
</dbReference>
<feature type="compositionally biased region" description="Low complexity" evidence="1">
    <location>
        <begin position="59"/>
        <end position="68"/>
    </location>
</feature>
<accession>A0A813DDQ6</accession>
<keyword evidence="4" id="KW-1185">Reference proteome</keyword>
<evidence type="ECO:0000313" key="3">
    <source>
        <dbReference type="EMBL" id="CAE8585704.1"/>
    </source>
</evidence>
<reference evidence="3" key="1">
    <citation type="submission" date="2021-02" db="EMBL/GenBank/DDBJ databases">
        <authorList>
            <person name="Dougan E. K."/>
            <person name="Rhodes N."/>
            <person name="Thang M."/>
            <person name="Chan C."/>
        </authorList>
    </citation>
    <scope>NUCLEOTIDE SEQUENCE</scope>
</reference>
<feature type="domain" description="J" evidence="2">
    <location>
        <begin position="1623"/>
        <end position="1685"/>
    </location>
</feature>